<gene>
    <name evidence="1" type="ORF">PODLI_1B020368</name>
</gene>
<evidence type="ECO:0000313" key="2">
    <source>
        <dbReference type="Proteomes" id="UP001178461"/>
    </source>
</evidence>
<protein>
    <submittedName>
        <fullName evidence="1">Uncharacterized protein</fullName>
    </submittedName>
</protein>
<dbReference type="AlphaFoldDB" id="A0AA35LLC6"/>
<name>A0AA35LLC6_9SAUR</name>
<proteinExistence type="predicted"/>
<organism evidence="1 2">
    <name type="scientific">Podarcis lilfordi</name>
    <name type="common">Lilford's wall lizard</name>
    <dbReference type="NCBI Taxonomy" id="74358"/>
    <lineage>
        <taxon>Eukaryota</taxon>
        <taxon>Metazoa</taxon>
        <taxon>Chordata</taxon>
        <taxon>Craniata</taxon>
        <taxon>Vertebrata</taxon>
        <taxon>Euteleostomi</taxon>
        <taxon>Lepidosauria</taxon>
        <taxon>Squamata</taxon>
        <taxon>Bifurcata</taxon>
        <taxon>Unidentata</taxon>
        <taxon>Episquamata</taxon>
        <taxon>Laterata</taxon>
        <taxon>Lacertibaenia</taxon>
        <taxon>Lacertidae</taxon>
        <taxon>Podarcis</taxon>
    </lineage>
</organism>
<accession>A0AA35LLC6</accession>
<dbReference type="EMBL" id="OX395143">
    <property type="protein sequence ID" value="CAI5797669.1"/>
    <property type="molecule type" value="Genomic_DNA"/>
</dbReference>
<keyword evidence="2" id="KW-1185">Reference proteome</keyword>
<reference evidence="1" key="1">
    <citation type="submission" date="2022-12" db="EMBL/GenBank/DDBJ databases">
        <authorList>
            <person name="Alioto T."/>
            <person name="Alioto T."/>
            <person name="Gomez Garrido J."/>
        </authorList>
    </citation>
    <scope>NUCLEOTIDE SEQUENCE</scope>
</reference>
<evidence type="ECO:0000313" key="1">
    <source>
        <dbReference type="EMBL" id="CAI5797669.1"/>
    </source>
</evidence>
<dbReference type="Proteomes" id="UP001178461">
    <property type="component" value="Chromosome 16"/>
</dbReference>
<sequence length="108" mass="11731">MPLRFQSRLSRVCTDFQKIAGAKQCASLNSTDASSMASFFVVACLAKKGVQNEDATIKSNRPSQFAIALSCSILSGACFPPSRWERAPLVKILSARISVLKRILSHKA</sequence>